<feature type="binding site" evidence="7 9">
    <location>
        <position position="44"/>
    </location>
    <ligand>
        <name>NAD(+)</name>
        <dbReference type="ChEBI" id="CHEBI:57540"/>
    </ligand>
</feature>
<evidence type="ECO:0000259" key="10">
    <source>
        <dbReference type="Pfam" id="PF00056"/>
    </source>
</evidence>
<dbReference type="GO" id="GO:0006089">
    <property type="term" value="P:lactate metabolic process"/>
    <property type="evidence" value="ECO:0007669"/>
    <property type="project" value="TreeGrafter"/>
</dbReference>
<dbReference type="Proteomes" id="UP000177246">
    <property type="component" value="Unassembled WGS sequence"/>
</dbReference>
<dbReference type="SUPFAM" id="SSF56327">
    <property type="entry name" value="LDH C-terminal domain-like"/>
    <property type="match status" value="1"/>
</dbReference>
<evidence type="ECO:0000256" key="4">
    <source>
        <dbReference type="ARBA" id="ARBA00023002"/>
    </source>
</evidence>
<dbReference type="EC" id="1.1.1.27" evidence="3 7"/>
<feature type="binding site" evidence="7">
    <location>
        <position position="152"/>
    </location>
    <ligand>
        <name>NAD(+)</name>
        <dbReference type="ChEBI" id="CHEBI:57540"/>
    </ligand>
</feature>
<dbReference type="InterPro" id="IPR018177">
    <property type="entry name" value="L-lactate_DH_AS"/>
</dbReference>
<sequence>MASKPNKTPIESTRVVIIGSGLVGATSAYALMLQGSASEIVLVDIDKKRCAGEVLDLQHGSSFLPEVKIWAGDFSDCKEADVVVITAGLKQKENQSRLELAKTNAKIVSDITKNITKYTKKAVILVVTNPLDIMTYTAWRASKLPKNQVFGTGTVLDSSRFRHLLAEKIKIDPESMGAFLLGEHGDSSVPVFSHANVMGEPISSLKKYGKINTEDAYKKVRNAAYELISKKGATYYAIGLVVARLVRAILYDENHVFPVSVYADGHYDLKDIYLSLPAVVGRNGIKQIIEIKLSDQEKNLLQKSAAIIKQALKELE</sequence>
<feature type="binding site" evidence="7">
    <location>
        <position position="97"/>
    </location>
    <ligand>
        <name>substrate</name>
    </ligand>
</feature>
<evidence type="ECO:0000256" key="1">
    <source>
        <dbReference type="ARBA" id="ARBA00004843"/>
    </source>
</evidence>
<evidence type="ECO:0000256" key="5">
    <source>
        <dbReference type="ARBA" id="ARBA00023027"/>
    </source>
</evidence>
<feature type="active site" description="Proton acceptor" evidence="7 8">
    <location>
        <position position="184"/>
    </location>
</feature>
<dbReference type="Pfam" id="PF00056">
    <property type="entry name" value="Ldh_1_N"/>
    <property type="match status" value="1"/>
</dbReference>
<reference evidence="12 13" key="1">
    <citation type="journal article" date="2016" name="Nat. Commun.">
        <title>Thousands of microbial genomes shed light on interconnected biogeochemical processes in an aquifer system.</title>
        <authorList>
            <person name="Anantharaman K."/>
            <person name="Brown C.T."/>
            <person name="Hug L.A."/>
            <person name="Sharon I."/>
            <person name="Castelle C.J."/>
            <person name="Probst A.J."/>
            <person name="Thomas B.C."/>
            <person name="Singh A."/>
            <person name="Wilkins M.J."/>
            <person name="Karaoz U."/>
            <person name="Brodie E.L."/>
            <person name="Williams K.H."/>
            <person name="Hubbard S.S."/>
            <person name="Banfield J.F."/>
        </authorList>
    </citation>
    <scope>NUCLEOTIDE SEQUENCE [LARGE SCALE GENOMIC DNA]</scope>
</reference>
<feature type="binding site" evidence="7">
    <location>
        <position position="23"/>
    </location>
    <ligand>
        <name>NAD(+)</name>
        <dbReference type="ChEBI" id="CHEBI:57540"/>
    </ligand>
</feature>
<dbReference type="InterPro" id="IPR022383">
    <property type="entry name" value="Lactate/malate_DH_C"/>
</dbReference>
<feature type="binding site" evidence="9">
    <location>
        <position position="104"/>
    </location>
    <ligand>
        <name>NAD(+)</name>
        <dbReference type="ChEBI" id="CHEBI:57540"/>
    </ligand>
</feature>
<comment type="subcellular location">
    <subcellularLocation>
        <location evidence="7">Cytoplasm</location>
    </subcellularLocation>
</comment>
<feature type="domain" description="Lactate/malate dehydrogenase C-terminal" evidence="11">
    <location>
        <begin position="154"/>
        <end position="314"/>
    </location>
</feature>
<comment type="pathway">
    <text evidence="1 7">Fermentation; pyruvate fermentation to lactate; (S)-lactate from pyruvate: step 1/1.</text>
</comment>
<dbReference type="PANTHER" id="PTHR43128:SF16">
    <property type="entry name" value="L-LACTATE DEHYDROGENASE"/>
    <property type="match status" value="1"/>
</dbReference>
<dbReference type="InterPro" id="IPR001236">
    <property type="entry name" value="Lactate/malate_DH_N"/>
</dbReference>
<feature type="binding site" evidence="7 9">
    <location>
        <begin position="127"/>
        <end position="129"/>
    </location>
    <ligand>
        <name>NAD(+)</name>
        <dbReference type="ChEBI" id="CHEBI:57540"/>
    </ligand>
</feature>
<dbReference type="InterPro" id="IPR011304">
    <property type="entry name" value="L-lactate_DH"/>
</dbReference>
<keyword evidence="7" id="KW-0597">Phosphoprotein</keyword>
<evidence type="ECO:0000256" key="2">
    <source>
        <dbReference type="ARBA" id="ARBA00006054"/>
    </source>
</evidence>
<dbReference type="PRINTS" id="PR00086">
    <property type="entry name" value="LLDHDRGNASE"/>
</dbReference>
<evidence type="ECO:0000313" key="12">
    <source>
        <dbReference type="EMBL" id="OGZ03640.1"/>
    </source>
</evidence>
<accession>A0A1G2CSA4</accession>
<feature type="binding site" evidence="7">
    <location>
        <position position="91"/>
    </location>
    <ligand>
        <name>substrate</name>
    </ligand>
</feature>
<dbReference type="Gene3D" id="3.40.50.720">
    <property type="entry name" value="NAD(P)-binding Rossmann-like Domain"/>
    <property type="match status" value="1"/>
</dbReference>
<dbReference type="NCBIfam" id="TIGR01771">
    <property type="entry name" value="L-LDH-NAD"/>
    <property type="match status" value="1"/>
</dbReference>
<dbReference type="GO" id="GO:0005737">
    <property type="term" value="C:cytoplasm"/>
    <property type="evidence" value="ECO:0007669"/>
    <property type="project" value="UniProtKB-SubCell"/>
</dbReference>
<gene>
    <name evidence="7" type="primary">ldh</name>
    <name evidence="12" type="ORF">A2430_02455</name>
</gene>
<dbReference type="PIRSF" id="PIRSF000102">
    <property type="entry name" value="Lac_mal_DH"/>
    <property type="match status" value="1"/>
</dbReference>
<keyword evidence="4 7" id="KW-0560">Oxidoreductase</keyword>
<comment type="caution">
    <text evidence="12">The sequence shown here is derived from an EMBL/GenBank/DDBJ whole genome shotgun (WGS) entry which is preliminary data.</text>
</comment>
<dbReference type="HAMAP" id="MF_00488">
    <property type="entry name" value="Lactate_dehydrog"/>
    <property type="match status" value="1"/>
</dbReference>
<feature type="domain" description="Lactate/malate dehydrogenase N-terminal" evidence="10">
    <location>
        <begin position="14"/>
        <end position="151"/>
    </location>
</feature>
<feature type="binding site" evidence="7">
    <location>
        <position position="234"/>
    </location>
    <ligand>
        <name>substrate</name>
    </ligand>
</feature>
<evidence type="ECO:0000256" key="9">
    <source>
        <dbReference type="PIRSR" id="PIRSR000102-3"/>
    </source>
</evidence>
<feature type="binding site" evidence="7">
    <location>
        <begin position="129"/>
        <end position="132"/>
    </location>
    <ligand>
        <name>substrate</name>
    </ligand>
</feature>
<feature type="binding site" evidence="7">
    <location>
        <position position="49"/>
    </location>
    <ligand>
        <name>NAD(+)</name>
        <dbReference type="ChEBI" id="CHEBI:57540"/>
    </ligand>
</feature>
<evidence type="ECO:0000256" key="7">
    <source>
        <dbReference type="HAMAP-Rule" id="MF_00488"/>
    </source>
</evidence>
<evidence type="ECO:0000256" key="3">
    <source>
        <dbReference type="ARBA" id="ARBA00012967"/>
    </source>
</evidence>
<comment type="function">
    <text evidence="7">Catalyzes the conversion of lactate to pyruvate.</text>
</comment>
<evidence type="ECO:0000256" key="8">
    <source>
        <dbReference type="PIRSR" id="PIRSR000102-1"/>
    </source>
</evidence>
<comment type="caution">
    <text evidence="7">Lacks conserved residue(s) required for the propagation of feature annotation.</text>
</comment>
<dbReference type="GO" id="GO:0006096">
    <property type="term" value="P:glycolytic process"/>
    <property type="evidence" value="ECO:0007669"/>
    <property type="project" value="UniProtKB-UniRule"/>
</dbReference>
<dbReference type="SUPFAM" id="SSF51735">
    <property type="entry name" value="NAD(P)-binding Rossmann-fold domains"/>
    <property type="match status" value="1"/>
</dbReference>
<dbReference type="PANTHER" id="PTHR43128">
    <property type="entry name" value="L-2-HYDROXYCARBOXYLATE DEHYDROGENASE (NAD(P)(+))"/>
    <property type="match status" value="1"/>
</dbReference>
<feature type="binding site" evidence="7">
    <location>
        <begin position="88"/>
        <end position="89"/>
    </location>
    <ligand>
        <name>NAD(+)</name>
        <dbReference type="ChEBI" id="CHEBI:57540"/>
    </ligand>
</feature>
<evidence type="ECO:0000256" key="6">
    <source>
        <dbReference type="ARBA" id="ARBA00049258"/>
    </source>
</evidence>
<feature type="binding site" evidence="7">
    <location>
        <begin position="157"/>
        <end position="160"/>
    </location>
    <ligand>
        <name>substrate</name>
    </ligand>
</feature>
<feature type="modified residue" description="Phosphotyrosine" evidence="7">
    <location>
        <position position="225"/>
    </location>
</feature>
<dbReference type="Pfam" id="PF02866">
    <property type="entry name" value="Ldh_1_C"/>
    <property type="match status" value="1"/>
</dbReference>
<proteinExistence type="inferred from homology"/>
<dbReference type="EMBL" id="MHLF01000011">
    <property type="protein sequence ID" value="OGZ03640.1"/>
    <property type="molecule type" value="Genomic_DNA"/>
</dbReference>
<keyword evidence="7" id="KW-0963">Cytoplasm</keyword>
<name>A0A1G2CSA4_9BACT</name>
<comment type="subunit">
    <text evidence="7">Homotetramer.</text>
</comment>
<comment type="similarity">
    <text evidence="2 7">Belongs to the LDH/MDH superfamily. LDH family.</text>
</comment>
<dbReference type="NCBIfam" id="NF000824">
    <property type="entry name" value="PRK00066.1"/>
    <property type="match status" value="1"/>
</dbReference>
<protein>
    <recommendedName>
        <fullName evidence="3 7">L-lactate dehydrogenase</fullName>
        <shortName evidence="7">L-LDH</shortName>
        <ecNumber evidence="3 7">1.1.1.27</ecNumber>
    </recommendedName>
</protein>
<dbReference type="PROSITE" id="PS00064">
    <property type="entry name" value="L_LDH"/>
    <property type="match status" value="1"/>
</dbReference>
<keyword evidence="5 7" id="KW-0520">NAD</keyword>
<dbReference type="NCBIfam" id="NF004863">
    <property type="entry name" value="PRK06223.1"/>
    <property type="match status" value="1"/>
</dbReference>
<feature type="binding site" evidence="9">
    <location>
        <begin position="19"/>
        <end position="24"/>
    </location>
    <ligand>
        <name>NAD(+)</name>
        <dbReference type="ChEBI" id="CHEBI:57540"/>
    </ligand>
</feature>
<evidence type="ECO:0000259" key="11">
    <source>
        <dbReference type="Pfam" id="PF02866"/>
    </source>
</evidence>
<comment type="catalytic activity">
    <reaction evidence="6 7">
        <text>(S)-lactate + NAD(+) = pyruvate + NADH + H(+)</text>
        <dbReference type="Rhea" id="RHEA:23444"/>
        <dbReference type="ChEBI" id="CHEBI:15361"/>
        <dbReference type="ChEBI" id="CHEBI:15378"/>
        <dbReference type="ChEBI" id="CHEBI:16651"/>
        <dbReference type="ChEBI" id="CHEBI:57540"/>
        <dbReference type="ChEBI" id="CHEBI:57945"/>
        <dbReference type="EC" id="1.1.1.27"/>
    </reaction>
</comment>
<dbReference type="AlphaFoldDB" id="A0A1G2CSA4"/>
<dbReference type="InterPro" id="IPR001557">
    <property type="entry name" value="L-lactate/malate_DH"/>
</dbReference>
<evidence type="ECO:0000313" key="13">
    <source>
        <dbReference type="Proteomes" id="UP000177246"/>
    </source>
</evidence>
<dbReference type="InterPro" id="IPR015955">
    <property type="entry name" value="Lactate_DH/Glyco_Ohase_4_C"/>
</dbReference>
<dbReference type="Gene3D" id="3.90.110.10">
    <property type="entry name" value="Lactate dehydrogenase/glycoside hydrolase, family 4, C-terminal"/>
    <property type="match status" value="1"/>
</dbReference>
<dbReference type="UniPathway" id="UPA00554">
    <property type="reaction ID" value="UER00611"/>
</dbReference>
<dbReference type="FunFam" id="3.40.50.720:FF:000018">
    <property type="entry name" value="Malate dehydrogenase"/>
    <property type="match status" value="1"/>
</dbReference>
<dbReference type="InterPro" id="IPR036291">
    <property type="entry name" value="NAD(P)-bd_dom_sf"/>
</dbReference>
<organism evidence="12 13">
    <name type="scientific">Candidatus Liptonbacteria bacterium RIFOXYC1_FULL_36_8</name>
    <dbReference type="NCBI Taxonomy" id="1798655"/>
    <lineage>
        <taxon>Bacteria</taxon>
        <taxon>Candidatus Liptoniibacteriota</taxon>
    </lineage>
</organism>
<dbReference type="GO" id="GO:0004459">
    <property type="term" value="F:L-lactate dehydrogenase (NAD+) activity"/>
    <property type="evidence" value="ECO:0007669"/>
    <property type="project" value="UniProtKB-UniRule"/>
</dbReference>